<feature type="domain" description="DUF4116" evidence="2">
    <location>
        <begin position="9"/>
        <end position="50"/>
    </location>
</feature>
<proteinExistence type="predicted"/>
<keyword evidence="4" id="KW-1185">Reference proteome</keyword>
<evidence type="ECO:0000313" key="3">
    <source>
        <dbReference type="EMBL" id="CAK9076203.1"/>
    </source>
</evidence>
<reference evidence="3 4" key="1">
    <citation type="submission" date="2024-02" db="EMBL/GenBank/DDBJ databases">
        <authorList>
            <person name="Chen Y."/>
            <person name="Shah S."/>
            <person name="Dougan E. K."/>
            <person name="Thang M."/>
            <person name="Chan C."/>
        </authorList>
    </citation>
    <scope>NUCLEOTIDE SEQUENCE [LARGE SCALE GENOMIC DNA]</scope>
</reference>
<gene>
    <name evidence="3" type="ORF">SCF082_LOCUS36784</name>
</gene>
<evidence type="ECO:0000256" key="1">
    <source>
        <dbReference type="SAM" id="MobiDB-lite"/>
    </source>
</evidence>
<feature type="domain" description="DUF4116" evidence="2">
    <location>
        <begin position="355"/>
        <end position="400"/>
    </location>
</feature>
<accession>A0ABP0PKQ2</accession>
<feature type="compositionally biased region" description="Basic residues" evidence="1">
    <location>
        <begin position="489"/>
        <end position="498"/>
    </location>
</feature>
<feature type="region of interest" description="Disordered" evidence="1">
    <location>
        <begin position="481"/>
        <end position="513"/>
    </location>
</feature>
<dbReference type="InterPro" id="IPR025197">
    <property type="entry name" value="DUF4116"/>
</dbReference>
<name>A0ABP0PKQ2_9DINO</name>
<feature type="domain" description="DUF4116" evidence="2">
    <location>
        <begin position="102"/>
        <end position="148"/>
    </location>
</feature>
<dbReference type="EMBL" id="CAXAMM010036736">
    <property type="protein sequence ID" value="CAK9076203.1"/>
    <property type="molecule type" value="Genomic_DNA"/>
</dbReference>
<dbReference type="Proteomes" id="UP001642464">
    <property type="component" value="Unassembled WGS sequence"/>
</dbReference>
<comment type="caution">
    <text evidence="3">The sequence shown here is derived from an EMBL/GenBank/DDBJ whole genome shotgun (WGS) entry which is preliminary data.</text>
</comment>
<protein>
    <recommendedName>
        <fullName evidence="2">DUF4116 domain-containing protein</fullName>
    </recommendedName>
</protein>
<evidence type="ECO:0000313" key="4">
    <source>
        <dbReference type="Proteomes" id="UP001642464"/>
    </source>
</evidence>
<dbReference type="Pfam" id="PF13475">
    <property type="entry name" value="DUF4116"/>
    <property type="match status" value="3"/>
</dbReference>
<evidence type="ECO:0000259" key="2">
    <source>
        <dbReference type="Pfam" id="PF13475"/>
    </source>
</evidence>
<organism evidence="3 4">
    <name type="scientific">Durusdinium trenchii</name>
    <dbReference type="NCBI Taxonomy" id="1381693"/>
    <lineage>
        <taxon>Eukaryota</taxon>
        <taxon>Sar</taxon>
        <taxon>Alveolata</taxon>
        <taxon>Dinophyceae</taxon>
        <taxon>Suessiales</taxon>
        <taxon>Symbiodiniaceae</taxon>
        <taxon>Durusdinium</taxon>
    </lineage>
</organism>
<sequence>MDLAAWRTAVEADWRVLEVAPKELTAEKEVMLKAVGQAGHCLSYASEELQGDPAVALCALRSEADAFEFVSPQLQQDPGFILKACEVNLQILEKADLQRNEREVIRRAIRMNWNALQYASVELRRDAELCLEAVQQHWRALIHVDDSLWADRDFMLKAIRCRSQCVQFLASDLLEAGDLYLEAVRRDVSALDFADATRRSDLDFMLSAVKLQDVALKWLTPELYQDPKFWLAVVTEIPHGWRLAYEEGPSSLCDNVEVMLEAVKRNVDVLEYGTDRVRSEPSIIQEAVKHSWRAVAHAAKLDEASILKAVEQDWRAISVYLDQLSSLEEIEDVRRLVKSNPDIVRDPRLCGEKIIVLLAVKQAGQVLRHATEHLRDDESVAYAAVAQTWRALEFVSARLKGDEDLVDLAFQQEGLALQHAAPQLRAAPLVVMRAMKRNAAAFHFADPQLHQDTAFWERLSRHFPTAWIRWMRYGRYEDGPSPGFEAKPKAKPKAKAKAKAAAVSEDGKRKVRF</sequence>